<accession>A0A1C7AFS9</accession>
<dbReference type="OrthoDB" id="7063663at2"/>
<dbReference type="AlphaFoldDB" id="A0A1C7AFS9"/>
<dbReference type="RefSeq" id="WP_096462566.1">
    <property type="nucleotide sequence ID" value="NZ_AP014936.1"/>
</dbReference>
<gene>
    <name evidence="1" type="ORF">SVA_3716</name>
</gene>
<protein>
    <submittedName>
        <fullName evidence="1">Uncharacterized protein</fullName>
    </submittedName>
</protein>
<dbReference type="KEGG" id="sva:SVA_3716"/>
<proteinExistence type="predicted"/>
<evidence type="ECO:0000313" key="2">
    <source>
        <dbReference type="Proteomes" id="UP000218899"/>
    </source>
</evidence>
<sequence length="112" mass="12819">MVGVPHLSGSQKIFNALFILACEQGSIVERLENAYRLALAPLDVQLELPESIHAEFLSVRKELERLYFAPNREAARDRSDEQRAMRLAGRLVSLYDRLVRVRADRLDVPDRS</sequence>
<keyword evidence="2" id="KW-1185">Reference proteome</keyword>
<organism evidence="1 2">
    <name type="scientific">Sulfurifustis variabilis</name>
    <dbReference type="NCBI Taxonomy" id="1675686"/>
    <lineage>
        <taxon>Bacteria</taxon>
        <taxon>Pseudomonadati</taxon>
        <taxon>Pseudomonadota</taxon>
        <taxon>Gammaproteobacteria</taxon>
        <taxon>Acidiferrobacterales</taxon>
        <taxon>Acidiferrobacteraceae</taxon>
        <taxon>Sulfurifustis</taxon>
    </lineage>
</organism>
<name>A0A1C7AFS9_9GAMM</name>
<reference evidence="1 2" key="1">
    <citation type="submission" date="2015-08" db="EMBL/GenBank/DDBJ databases">
        <title>Complete genome sequence of Sulfurifustis variabilis.</title>
        <authorList>
            <person name="Miura A."/>
            <person name="Kojima H."/>
            <person name="Fukui M."/>
        </authorList>
    </citation>
    <scope>NUCLEOTIDE SEQUENCE [LARGE SCALE GENOMIC DNA]</scope>
    <source>
        <strain evidence="2">skN76</strain>
    </source>
</reference>
<evidence type="ECO:0000313" key="1">
    <source>
        <dbReference type="EMBL" id="BAU50250.1"/>
    </source>
</evidence>
<dbReference type="Proteomes" id="UP000218899">
    <property type="component" value="Chromosome"/>
</dbReference>
<dbReference type="EMBL" id="AP014936">
    <property type="protein sequence ID" value="BAU50250.1"/>
    <property type="molecule type" value="Genomic_DNA"/>
</dbReference>